<reference evidence="10" key="2">
    <citation type="submission" date="2023-02" db="EMBL/GenBank/DDBJ databases">
        <authorList>
            <person name="Sun Q."/>
            <person name="Mori K."/>
        </authorList>
    </citation>
    <scope>NUCLEOTIDE SEQUENCE</scope>
    <source>
        <strain evidence="10">NBRC 112290</strain>
    </source>
</reference>
<dbReference type="GO" id="GO:0016020">
    <property type="term" value="C:membrane"/>
    <property type="evidence" value="ECO:0007669"/>
    <property type="project" value="UniProtKB-SubCell"/>
</dbReference>
<accession>A0AA38CS88</accession>
<feature type="transmembrane region" description="Helical" evidence="9">
    <location>
        <begin position="255"/>
        <end position="274"/>
    </location>
</feature>
<evidence type="ECO:0000256" key="4">
    <source>
        <dbReference type="ARBA" id="ARBA00022676"/>
    </source>
</evidence>
<dbReference type="PANTHER" id="PTHR12726:SF0">
    <property type="entry name" value="CERAMIDE GLUCOSYLTRANSFERASE"/>
    <property type="match status" value="1"/>
</dbReference>
<dbReference type="GO" id="GO:0006679">
    <property type="term" value="P:glucosylceramide biosynthetic process"/>
    <property type="evidence" value="ECO:0007669"/>
    <property type="project" value="TreeGrafter"/>
</dbReference>
<keyword evidence="7 9" id="KW-1133">Transmembrane helix</keyword>
<dbReference type="InterPro" id="IPR029044">
    <property type="entry name" value="Nucleotide-diphossugar_trans"/>
</dbReference>
<protein>
    <recommendedName>
        <fullName evidence="12">Ceramide glucosyltransferase</fullName>
    </recommendedName>
</protein>
<dbReference type="Proteomes" id="UP001157161">
    <property type="component" value="Unassembled WGS sequence"/>
</dbReference>
<dbReference type="RefSeq" id="WP_284250262.1">
    <property type="nucleotide sequence ID" value="NZ_BSUM01000001.1"/>
</dbReference>
<comment type="subcellular location">
    <subcellularLocation>
        <location evidence="1">Membrane</location>
        <topology evidence="1">Multi-pass membrane protein</topology>
    </subcellularLocation>
</comment>
<dbReference type="InterPro" id="IPR025993">
    <property type="entry name" value="Ceramide_glucosylTrfase"/>
</dbReference>
<evidence type="ECO:0000256" key="6">
    <source>
        <dbReference type="ARBA" id="ARBA00022692"/>
    </source>
</evidence>
<sequence>MPERRGLARAGTLVGLGAIAVLAVVRTALAQRLVDAPRPAAPADDLARADVLVPVRSGDPLLPGRLALQAEALAPARVRLLVDDDDPAGIAAADHAADGRAHVAVVACPPPAPGTNPKTHKLALAAAGSDDVVVMLDDDAVLPAGGLARLVGGLGADGDGAGGDGAALVTGIPVYSAEGGRWSTLVAAFVNSSALPTYLALAASGPPISVNGMVLATRRRHLAAIGGLERLLDATCDDYAIALAFRRHGLPIAQLAEPVVLATTVDSAAAYARLMRRWMMFAHEVVRRDLSPRFVLLVLVPAALPLITLAAAVGAGGAWPAAVLALLGGQSAGTRALRRRLVPDGAVHTSPARTLVLETLALLLAPAHAVAAIGVRTVRWRGRLVRVGVGRAAGPVRRSRARIGHGR</sequence>
<evidence type="ECO:0000313" key="11">
    <source>
        <dbReference type="Proteomes" id="UP001157161"/>
    </source>
</evidence>
<dbReference type="PANTHER" id="PTHR12726">
    <property type="entry name" value="CERAMIDE GLUCOSYLTRANSFERASE"/>
    <property type="match status" value="1"/>
</dbReference>
<evidence type="ECO:0000256" key="9">
    <source>
        <dbReference type="SAM" id="Phobius"/>
    </source>
</evidence>
<evidence type="ECO:0000256" key="2">
    <source>
        <dbReference type="ARBA" id="ARBA00004760"/>
    </source>
</evidence>
<keyword evidence="6 9" id="KW-0812">Transmembrane</keyword>
<feature type="transmembrane region" description="Helical" evidence="9">
    <location>
        <begin position="355"/>
        <end position="375"/>
    </location>
</feature>
<reference evidence="10" key="1">
    <citation type="journal article" date="2014" name="Int. J. Syst. Evol. Microbiol.">
        <title>Complete genome sequence of Corynebacterium casei LMG S-19264T (=DSM 44701T), isolated from a smear-ripened cheese.</title>
        <authorList>
            <consortium name="US DOE Joint Genome Institute (JGI-PGF)"/>
            <person name="Walter F."/>
            <person name="Albersmeier A."/>
            <person name="Kalinowski J."/>
            <person name="Ruckert C."/>
        </authorList>
    </citation>
    <scope>NUCLEOTIDE SEQUENCE</scope>
    <source>
        <strain evidence="10">NBRC 112290</strain>
    </source>
</reference>
<evidence type="ECO:0008006" key="12">
    <source>
        <dbReference type="Google" id="ProtNLM"/>
    </source>
</evidence>
<dbReference type="Pfam" id="PF13506">
    <property type="entry name" value="Glyco_transf_21"/>
    <property type="match status" value="1"/>
</dbReference>
<keyword evidence="4" id="KW-0328">Glycosyltransferase</keyword>
<feature type="transmembrane region" description="Helical" evidence="9">
    <location>
        <begin position="294"/>
        <end position="319"/>
    </location>
</feature>
<dbReference type="AlphaFoldDB" id="A0AA38CS88"/>
<keyword evidence="11" id="KW-1185">Reference proteome</keyword>
<keyword evidence="8 9" id="KW-0472">Membrane</keyword>
<evidence type="ECO:0000256" key="7">
    <source>
        <dbReference type="ARBA" id="ARBA00022989"/>
    </source>
</evidence>
<proteinExistence type="predicted"/>
<gene>
    <name evidence="10" type="ORF">GCM10025875_14260</name>
</gene>
<evidence type="ECO:0000256" key="5">
    <source>
        <dbReference type="ARBA" id="ARBA00022679"/>
    </source>
</evidence>
<keyword evidence="5" id="KW-0808">Transferase</keyword>
<comment type="caution">
    <text evidence="10">The sequence shown here is derived from an EMBL/GenBank/DDBJ whole genome shotgun (WGS) entry which is preliminary data.</text>
</comment>
<name>A0AA38CS88_9MICO</name>
<organism evidence="10 11">
    <name type="scientific">Litorihabitans aurantiacus</name>
    <dbReference type="NCBI Taxonomy" id="1930061"/>
    <lineage>
        <taxon>Bacteria</taxon>
        <taxon>Bacillati</taxon>
        <taxon>Actinomycetota</taxon>
        <taxon>Actinomycetes</taxon>
        <taxon>Micrococcales</taxon>
        <taxon>Beutenbergiaceae</taxon>
        <taxon>Litorihabitans</taxon>
    </lineage>
</organism>
<evidence type="ECO:0000256" key="1">
    <source>
        <dbReference type="ARBA" id="ARBA00004141"/>
    </source>
</evidence>
<dbReference type="GO" id="GO:0008120">
    <property type="term" value="F:ceramide glucosyltransferase activity"/>
    <property type="evidence" value="ECO:0007669"/>
    <property type="project" value="TreeGrafter"/>
</dbReference>
<evidence type="ECO:0000313" key="10">
    <source>
        <dbReference type="EMBL" id="GMA31434.1"/>
    </source>
</evidence>
<comment type="pathway">
    <text evidence="2">Lipid metabolism; sphingolipid metabolism.</text>
</comment>
<dbReference type="EMBL" id="BSUM01000001">
    <property type="protein sequence ID" value="GMA31434.1"/>
    <property type="molecule type" value="Genomic_DNA"/>
</dbReference>
<evidence type="ECO:0000256" key="3">
    <source>
        <dbReference type="ARBA" id="ARBA00004991"/>
    </source>
</evidence>
<comment type="pathway">
    <text evidence="3">Sphingolipid metabolism.</text>
</comment>
<evidence type="ECO:0000256" key="8">
    <source>
        <dbReference type="ARBA" id="ARBA00023136"/>
    </source>
</evidence>
<dbReference type="SUPFAM" id="SSF53448">
    <property type="entry name" value="Nucleotide-diphospho-sugar transferases"/>
    <property type="match status" value="1"/>
</dbReference>